<dbReference type="EMBL" id="PGCP01000024">
    <property type="protein sequence ID" value="PJC92343.1"/>
    <property type="molecule type" value="Genomic_DNA"/>
</dbReference>
<evidence type="ECO:0000256" key="1">
    <source>
        <dbReference type="ARBA" id="ARBA00022490"/>
    </source>
</evidence>
<reference evidence="5 6" key="1">
    <citation type="submission" date="2017-11" db="EMBL/GenBank/DDBJ databases">
        <title>Draft genome sequence of environmental isolate Aeromonas lusitania sp. nov. MDC 2473.</title>
        <authorList>
            <person name="Colston S.M."/>
            <person name="Navarro A."/>
            <person name="Martinez-Murcia A.J."/>
            <person name="Graf J."/>
        </authorList>
    </citation>
    <scope>NUCLEOTIDE SEQUENCE [LARGE SCALE GENOMIC DNA]</scope>
    <source>
        <strain evidence="5 6">MDC 2473</strain>
    </source>
</reference>
<comment type="catalytic activity">
    <reaction evidence="4">
        <text>chorismate = 4-hydroxybenzoate + pyruvate</text>
        <dbReference type="Rhea" id="RHEA:16505"/>
        <dbReference type="ChEBI" id="CHEBI:15361"/>
        <dbReference type="ChEBI" id="CHEBI:17879"/>
        <dbReference type="ChEBI" id="CHEBI:29748"/>
        <dbReference type="EC" id="4.1.3.40"/>
    </reaction>
</comment>
<dbReference type="EC" id="4.1.3.40" evidence="4"/>
<proteinExistence type="inferred from homology"/>
<feature type="binding site" evidence="4">
    <location>
        <position position="78"/>
    </location>
    <ligand>
        <name>substrate</name>
    </ligand>
</feature>
<feature type="binding site" evidence="4">
    <location>
        <position position="165"/>
    </location>
    <ligand>
        <name>substrate</name>
    </ligand>
</feature>
<dbReference type="Proteomes" id="UP000232060">
    <property type="component" value="Unassembled WGS sequence"/>
</dbReference>
<organism evidence="5 6">
    <name type="scientific">Aeromonas lusitana</name>
    <dbReference type="NCBI Taxonomy" id="931529"/>
    <lineage>
        <taxon>Bacteria</taxon>
        <taxon>Pseudomonadati</taxon>
        <taxon>Pseudomonadota</taxon>
        <taxon>Gammaproteobacteria</taxon>
        <taxon>Aeromonadales</taxon>
        <taxon>Aeromonadaceae</taxon>
        <taxon>Aeromonas</taxon>
    </lineage>
</organism>
<evidence type="ECO:0000313" key="5">
    <source>
        <dbReference type="EMBL" id="PJC92343.1"/>
    </source>
</evidence>
<keyword evidence="4" id="KW-0670">Pyruvate</keyword>
<evidence type="ECO:0000313" key="6">
    <source>
        <dbReference type="Proteomes" id="UP000232060"/>
    </source>
</evidence>
<comment type="similarity">
    <text evidence="4">Belongs to the UbiC family.</text>
</comment>
<dbReference type="InterPro" id="IPR028978">
    <property type="entry name" value="Chorismate_lyase_/UTRA_dom_sf"/>
</dbReference>
<dbReference type="GO" id="GO:0008813">
    <property type="term" value="F:chorismate lyase activity"/>
    <property type="evidence" value="ECO:0007669"/>
    <property type="project" value="UniProtKB-UniRule"/>
</dbReference>
<protein>
    <recommendedName>
        <fullName evidence="4">Probable chorismate pyruvate-lyase</fullName>
        <shortName evidence="4">CL</shortName>
        <shortName evidence="4">CPL</shortName>
        <ecNumber evidence="4">4.1.3.40</ecNumber>
    </recommendedName>
</protein>
<comment type="caution">
    <text evidence="5">The sequence shown here is derived from an EMBL/GenBank/DDBJ whole genome shotgun (WGS) entry which is preliminary data.</text>
</comment>
<sequence length="183" mass="20227">MKSELTVPLIQLAPWQAPEQCEPPEALRPWLLEADSMTRRLRRYNRQLSVQLLGNRSVPLAADEQALVAADCPQGLCREVILHGDGGPAILGWTLFAEAALQGGGLHDLGEQPLGERIFGQEPAKRDHLLLASFEIAANPWCPAAIVWGRRSRLYLGQWPLLVHELFLPSLSSSLLSSNKEPE</sequence>
<keyword evidence="3 4" id="KW-0456">Lyase</keyword>
<dbReference type="OrthoDB" id="9789493at2"/>
<dbReference type="GO" id="GO:0006744">
    <property type="term" value="P:ubiquinone biosynthetic process"/>
    <property type="evidence" value="ECO:0007669"/>
    <property type="project" value="UniProtKB-UniRule"/>
</dbReference>
<dbReference type="GO" id="GO:0042866">
    <property type="term" value="P:pyruvate biosynthetic process"/>
    <property type="evidence" value="ECO:0007669"/>
    <property type="project" value="UniProtKB-UniRule"/>
</dbReference>
<dbReference type="PANTHER" id="PTHR38683">
    <property type="entry name" value="CHORISMATE PYRUVATE-LYASE"/>
    <property type="match status" value="1"/>
</dbReference>
<keyword evidence="1 4" id="KW-0963">Cytoplasm</keyword>
<dbReference type="UniPathway" id="UPA00232"/>
<dbReference type="PANTHER" id="PTHR38683:SF1">
    <property type="entry name" value="CHORISMATE PYRUVATE-LYASE"/>
    <property type="match status" value="1"/>
</dbReference>
<comment type="subcellular location">
    <subcellularLocation>
        <location evidence="4">Cytoplasm</location>
    </subcellularLocation>
</comment>
<dbReference type="Pfam" id="PF04345">
    <property type="entry name" value="Chor_lyase"/>
    <property type="match status" value="1"/>
</dbReference>
<feature type="binding site" evidence="4">
    <location>
        <position position="37"/>
    </location>
    <ligand>
        <name>substrate</name>
    </ligand>
</feature>
<feature type="binding site" evidence="4">
    <location>
        <position position="114"/>
    </location>
    <ligand>
        <name>substrate</name>
    </ligand>
</feature>
<comment type="pathway">
    <text evidence="4">Cofactor biosynthesis; ubiquinone biosynthesis.</text>
</comment>
<dbReference type="RefSeq" id="WP_100860727.1">
    <property type="nucleotide sequence ID" value="NZ_PGCP01000024.1"/>
</dbReference>
<dbReference type="InterPro" id="IPR007440">
    <property type="entry name" value="Chorismate--pyruvate_lyase"/>
</dbReference>
<dbReference type="AlphaFoldDB" id="A0A2M8H6Z8"/>
<evidence type="ECO:0000256" key="4">
    <source>
        <dbReference type="HAMAP-Rule" id="MF_01632"/>
    </source>
</evidence>
<dbReference type="SUPFAM" id="SSF64288">
    <property type="entry name" value="Chorismate lyase-like"/>
    <property type="match status" value="1"/>
</dbReference>
<keyword evidence="2 4" id="KW-0831">Ubiquinone biosynthesis</keyword>
<dbReference type="Gene3D" id="3.40.1410.10">
    <property type="entry name" value="Chorismate lyase-like"/>
    <property type="match status" value="1"/>
</dbReference>
<name>A0A2M8H6Z8_9GAMM</name>
<dbReference type="GO" id="GO:0005829">
    <property type="term" value="C:cytosol"/>
    <property type="evidence" value="ECO:0007669"/>
    <property type="project" value="TreeGrafter"/>
</dbReference>
<evidence type="ECO:0000256" key="2">
    <source>
        <dbReference type="ARBA" id="ARBA00022688"/>
    </source>
</evidence>
<comment type="function">
    <text evidence="4">Removes the pyruvyl group from chorismate, with concomitant aromatization of the ring, to provide 4-hydroxybenzoate (4HB) for the ubiquinone pathway.</text>
</comment>
<dbReference type="HAMAP" id="MF_01632">
    <property type="entry name" value="UbiC"/>
    <property type="match status" value="1"/>
</dbReference>
<evidence type="ECO:0000256" key="3">
    <source>
        <dbReference type="ARBA" id="ARBA00023239"/>
    </source>
</evidence>
<gene>
    <name evidence="4" type="primary">ubiC</name>
    <name evidence="5" type="ORF">CUC44_15180</name>
</gene>
<keyword evidence="6" id="KW-1185">Reference proteome</keyword>
<accession>A0A2M8H6Z8</accession>